<comment type="caution">
    <text evidence="1">The sequence shown here is derived from an EMBL/GenBank/DDBJ whole genome shotgun (WGS) entry which is preliminary data.</text>
</comment>
<name>A0ABS9B0H7_9GAMM</name>
<protein>
    <submittedName>
        <fullName evidence="1">DUF354 domain-containing protein</fullName>
    </submittedName>
</protein>
<keyword evidence="2" id="KW-1185">Reference proteome</keyword>
<dbReference type="Gene3D" id="3.40.50.2000">
    <property type="entry name" value="Glycogen Phosphorylase B"/>
    <property type="match status" value="1"/>
</dbReference>
<dbReference type="RefSeq" id="WP_234249739.1">
    <property type="nucleotide sequence ID" value="NZ_JABFTQ010000001.1"/>
</dbReference>
<proteinExistence type="predicted"/>
<organism evidence="1 2">
    <name type="scientific">Billgrantia desiderata</name>
    <dbReference type="NCBI Taxonomy" id="52021"/>
    <lineage>
        <taxon>Bacteria</taxon>
        <taxon>Pseudomonadati</taxon>
        <taxon>Pseudomonadota</taxon>
        <taxon>Gammaproteobacteria</taxon>
        <taxon>Oceanospirillales</taxon>
        <taxon>Halomonadaceae</taxon>
        <taxon>Billgrantia</taxon>
    </lineage>
</organism>
<accession>A0ABS9B0H7</accession>
<dbReference type="SUPFAM" id="SSF53756">
    <property type="entry name" value="UDP-Glycosyltransferase/glycogen phosphorylase"/>
    <property type="match status" value="1"/>
</dbReference>
<dbReference type="EMBL" id="JABFTQ010000001">
    <property type="protein sequence ID" value="MCE8045284.1"/>
    <property type="molecule type" value="Genomic_DNA"/>
</dbReference>
<dbReference type="Proteomes" id="UP001320154">
    <property type="component" value="Unassembled WGS sequence"/>
</dbReference>
<evidence type="ECO:0000313" key="1">
    <source>
        <dbReference type="EMBL" id="MCE8045284.1"/>
    </source>
</evidence>
<reference evidence="1 2" key="1">
    <citation type="journal article" date="2021" name="Front. Microbiol.">
        <title>Aerobic Denitrification and Heterotrophic Sulfur Oxidation in the Genus Halomonas Revealed by Six Novel Species Characterizations and Genome-Based Analysis.</title>
        <authorList>
            <person name="Wang L."/>
            <person name="Shao Z."/>
        </authorList>
    </citation>
    <scope>NUCLEOTIDE SEQUENCE [LARGE SCALE GENOMIC DNA]</scope>
    <source>
        <strain evidence="1 2">MCCC 1A05748</strain>
    </source>
</reference>
<sequence>MKSNSITSVLLVESHKRTISWAKALLALNQVNLHVLVVIPDEREVYLDIGVPSENIHNINEVNALSPLDDGKGLDIERGFYYCINAIISSDRLLRRKSYEESVLYLNRLIEYFNKVLDENKIEMVILEPTWAHEILMCEVAKAKAIKSYFPHTMRIPYKHFLFFNGYRQEEFFKRDKSEFNNSDALAAYNSIVHKGEKPLYFHKNNNKNNFSLTLLSKPFKGLVKEFRGEKNLYVTPRVHRLIIDKVSKITRRQGVSLLVDFDQPKNEDNYVFVSLHVQPESSIDVLGNMYTNQIEYVRAIAKTTPSSHKVYVKEHSNALGDRPLGFYRDMRDIPGVVLVDPNLDSHALMKKADLVISVSGTTSFEASLMGVPAVTSAKMFFSDLLVKEQFNPYGDNVRDLIKEGEVWKKRFGKEELMQCYYHIFKNSFEGDTTDCLTNPSVLEEGNIEKLSKAFNELVSND</sequence>
<evidence type="ECO:0000313" key="2">
    <source>
        <dbReference type="Proteomes" id="UP001320154"/>
    </source>
</evidence>
<gene>
    <name evidence="1" type="ORF">HOP60_00900</name>
</gene>